<dbReference type="RefSeq" id="WP_163064625.1">
    <property type="nucleotide sequence ID" value="NZ_JAAGLI010001252.1"/>
</dbReference>
<sequence>MDDRLYDARKSLAGGLLVLHLRNCIRWSDDVRVRGWQWTLAVRAVLTAAGMVWFASTRYGNSGFLAVAFLLLIRRRWAAWSGFALVVAAQFAAALPVRPTAGEAAYLAVGHAAFVGIALYGVARLADLVSDMRRTRGTSSRSPRWPASGSCSRSS</sequence>
<name>A0A6L9QWT1_9ACTN</name>
<keyword evidence="2" id="KW-1133">Transmembrane helix</keyword>
<evidence type="ECO:0000256" key="1">
    <source>
        <dbReference type="SAM" id="MobiDB-lite"/>
    </source>
</evidence>
<feature type="transmembrane region" description="Helical" evidence="2">
    <location>
        <begin position="77"/>
        <end position="98"/>
    </location>
</feature>
<organism evidence="3 4">
    <name type="scientific">Actinomadura bangladeshensis</name>
    <dbReference type="NCBI Taxonomy" id="453573"/>
    <lineage>
        <taxon>Bacteria</taxon>
        <taxon>Bacillati</taxon>
        <taxon>Actinomycetota</taxon>
        <taxon>Actinomycetes</taxon>
        <taxon>Streptosporangiales</taxon>
        <taxon>Thermomonosporaceae</taxon>
        <taxon>Actinomadura</taxon>
    </lineage>
</organism>
<proteinExistence type="predicted"/>
<gene>
    <name evidence="3" type="ORF">G3I70_46890</name>
</gene>
<dbReference type="AlphaFoldDB" id="A0A6L9QWT1"/>
<dbReference type="EMBL" id="JAAGLI010001252">
    <property type="protein sequence ID" value="NEA29979.1"/>
    <property type="molecule type" value="Genomic_DNA"/>
</dbReference>
<reference evidence="3 4" key="1">
    <citation type="submission" date="2020-01" db="EMBL/GenBank/DDBJ databases">
        <title>Insect and environment-associated Actinomycetes.</title>
        <authorList>
            <person name="Currrie C."/>
            <person name="Chevrette M."/>
            <person name="Carlson C."/>
            <person name="Stubbendieck R."/>
            <person name="Wendt-Pienkowski E."/>
        </authorList>
    </citation>
    <scope>NUCLEOTIDE SEQUENCE [LARGE SCALE GENOMIC DNA]</scope>
    <source>
        <strain evidence="3 4">SID10258</strain>
    </source>
</reference>
<evidence type="ECO:0000256" key="2">
    <source>
        <dbReference type="SAM" id="Phobius"/>
    </source>
</evidence>
<comment type="caution">
    <text evidence="3">The sequence shown here is derived from an EMBL/GenBank/DDBJ whole genome shotgun (WGS) entry which is preliminary data.</text>
</comment>
<evidence type="ECO:0000313" key="3">
    <source>
        <dbReference type="EMBL" id="NEA29979.1"/>
    </source>
</evidence>
<dbReference type="Proteomes" id="UP000475532">
    <property type="component" value="Unassembled WGS sequence"/>
</dbReference>
<protein>
    <submittedName>
        <fullName evidence="3">Uncharacterized protein</fullName>
    </submittedName>
</protein>
<feature type="region of interest" description="Disordered" evidence="1">
    <location>
        <begin position="135"/>
        <end position="155"/>
    </location>
</feature>
<accession>A0A6L9QWT1</accession>
<evidence type="ECO:0000313" key="4">
    <source>
        <dbReference type="Proteomes" id="UP000475532"/>
    </source>
</evidence>
<keyword evidence="2" id="KW-0812">Transmembrane</keyword>
<keyword evidence="2" id="KW-0472">Membrane</keyword>
<feature type="transmembrane region" description="Helical" evidence="2">
    <location>
        <begin position="104"/>
        <end position="126"/>
    </location>
</feature>